<accession>A9A725</accession>
<dbReference type="OrthoDB" id="60617at2157"/>
<keyword evidence="1" id="KW-1133">Transmembrane helix</keyword>
<feature type="transmembrane region" description="Helical" evidence="1">
    <location>
        <begin position="7"/>
        <end position="26"/>
    </location>
</feature>
<dbReference type="EMBL" id="CP000867">
    <property type="protein sequence ID" value="ABX01212.1"/>
    <property type="molecule type" value="Genomic_DNA"/>
</dbReference>
<reference evidence="2" key="1">
    <citation type="submission" date="2007-10" db="EMBL/GenBank/DDBJ databases">
        <title>Complete sequence of Methanococcus maripaludis C6.</title>
        <authorList>
            <consortium name="US DOE Joint Genome Institute"/>
            <person name="Copeland A."/>
            <person name="Lucas S."/>
            <person name="Lapidus A."/>
            <person name="Barry K."/>
            <person name="Glavina del Rio T."/>
            <person name="Dalin E."/>
            <person name="Tice H."/>
            <person name="Pitluck S."/>
            <person name="Clum A."/>
            <person name="Schmutz J."/>
            <person name="Larimer F."/>
            <person name="Land M."/>
            <person name="Hauser L."/>
            <person name="Kyrpides N."/>
            <person name="Mikhailova N."/>
            <person name="Sieprawska-Lupa M."/>
            <person name="Whitman W.B."/>
            <person name="Richardson P."/>
        </authorList>
    </citation>
    <scope>NUCLEOTIDE SEQUENCE [LARGE SCALE GENOMIC DNA]</scope>
    <source>
        <strain evidence="2">C6</strain>
    </source>
</reference>
<dbReference type="HOGENOM" id="CLU_1363675_0_0_2"/>
<protein>
    <submittedName>
        <fullName evidence="2">Uncharacterized protein</fullName>
    </submittedName>
</protein>
<organism evidence="2">
    <name type="scientific">Methanococcus maripaludis (strain C6 / ATCC BAA-1332)</name>
    <dbReference type="NCBI Taxonomy" id="444158"/>
    <lineage>
        <taxon>Archaea</taxon>
        <taxon>Methanobacteriati</taxon>
        <taxon>Methanobacteriota</taxon>
        <taxon>Methanomada group</taxon>
        <taxon>Methanococci</taxon>
        <taxon>Methanococcales</taxon>
        <taxon>Methanococcaceae</taxon>
        <taxon>Methanococcus</taxon>
    </lineage>
</organism>
<keyword evidence="1" id="KW-0812">Transmembrane</keyword>
<dbReference type="eggNOG" id="arCOG08248">
    <property type="taxonomic scope" value="Archaea"/>
</dbReference>
<evidence type="ECO:0000256" key="1">
    <source>
        <dbReference type="SAM" id="Phobius"/>
    </source>
</evidence>
<name>A9A725_METM6</name>
<dbReference type="AlphaFoldDB" id="A9A725"/>
<evidence type="ECO:0000313" key="2">
    <source>
        <dbReference type="EMBL" id="ABX01212.1"/>
    </source>
</evidence>
<keyword evidence="1" id="KW-0472">Membrane</keyword>
<dbReference type="KEGG" id="mmx:MmarC6_0391"/>
<gene>
    <name evidence="2" type="ordered locus">MmarC6_0391</name>
</gene>
<proteinExistence type="predicted"/>
<sequence length="200" mass="21927">MKFKTSSIIAILAISLCIIAASFVFFHKNSESGNNSTDEIKNESELIFGVIKSFEVIDGQYKLIIANNNGEYIVNVPASVDIKFPEFYEGNNISSGGLVEIKYSGIMTRSIPPILTASSVLYYPPEFVTSGIVTKIDEMNGYKRFLVEGKNSLCYVTVTNDTLVSGKLDEVSINSTVTYSSVIQLMSYPGQCAAIHFIVN</sequence>